<dbReference type="Proteomes" id="UP000001940">
    <property type="component" value="Chromosome II"/>
</dbReference>
<name>Q9XV49_CAEEL</name>
<dbReference type="InParanoid" id="Q9XV49"/>
<dbReference type="PaxDb" id="6239-F29C12.6"/>
<evidence type="ECO:0000313" key="3">
    <source>
        <dbReference type="WormBase" id="F29C12.6"/>
    </source>
</evidence>
<dbReference type="Bgee" id="WBGene00009248">
    <property type="expression patterns" value="Expressed in anatomical system and 4 other cell types or tissues"/>
</dbReference>
<organism evidence="1 2">
    <name type="scientific">Caenorhabditis elegans</name>
    <dbReference type="NCBI Taxonomy" id="6239"/>
    <lineage>
        <taxon>Eukaryota</taxon>
        <taxon>Metazoa</taxon>
        <taxon>Ecdysozoa</taxon>
        <taxon>Nematoda</taxon>
        <taxon>Chromadorea</taxon>
        <taxon>Rhabditida</taxon>
        <taxon>Rhabditina</taxon>
        <taxon>Rhabditomorpha</taxon>
        <taxon>Rhabditoidea</taxon>
        <taxon>Rhabditidae</taxon>
        <taxon>Peloderinae</taxon>
        <taxon>Caenorhabditis</taxon>
    </lineage>
</organism>
<evidence type="ECO:0000313" key="1">
    <source>
        <dbReference type="EMBL" id="CAB04219.1"/>
    </source>
</evidence>
<dbReference type="AlphaFoldDB" id="Q9XV49"/>
<dbReference type="PIR" id="T21537">
    <property type="entry name" value="T21537"/>
</dbReference>
<sequence>MTTNSSVDTRHNELKLEVEKLHSLEQKCLQGLANHEMNFQQNVTNKPESYEQQFAKTTRDAMVSTYSFLYLNNLKEEKTIELQGIEKRMQDLKKS</sequence>
<dbReference type="RefSeq" id="NP_496789.1">
    <property type="nucleotide sequence ID" value="NM_064388.1"/>
</dbReference>
<accession>Q9XV49</accession>
<reference evidence="1 2" key="1">
    <citation type="journal article" date="1998" name="Science">
        <title>Genome sequence of the nematode C. elegans: a platform for investigating biology.</title>
        <authorList>
            <consortium name="The C. elegans sequencing consortium"/>
            <person name="Sulson J.E."/>
            <person name="Waterston R."/>
        </authorList>
    </citation>
    <scope>NUCLEOTIDE SEQUENCE [LARGE SCALE GENOMIC DNA]</scope>
    <source>
        <strain evidence="1 2">Bristol N2</strain>
    </source>
</reference>
<dbReference type="EMBL" id="BX284602">
    <property type="protein sequence ID" value="CAB04219.1"/>
    <property type="molecule type" value="Genomic_DNA"/>
</dbReference>
<dbReference type="OMA" id="LECYERN"/>
<dbReference type="HOGENOM" id="CLU_172749_0_0_1"/>
<dbReference type="GeneID" id="185116"/>
<dbReference type="SMR" id="Q9XV49"/>
<proteinExistence type="predicted"/>
<evidence type="ECO:0000313" key="2">
    <source>
        <dbReference type="Proteomes" id="UP000001940"/>
    </source>
</evidence>
<gene>
    <name evidence="1" type="ORF">CELE_F29C12.6</name>
    <name evidence="1 3" type="ORF">F29C12.6</name>
</gene>
<dbReference type="KEGG" id="cel:CELE_F29C12.6"/>
<protein>
    <submittedName>
        <fullName evidence="1">Uncharacterized protein</fullName>
    </submittedName>
</protein>
<dbReference type="WormBase" id="F29C12.6">
    <property type="protein sequence ID" value="CE19824"/>
    <property type="gene ID" value="WBGene00009248"/>
</dbReference>
<dbReference type="CTD" id="185116"/>
<dbReference type="FunCoup" id="Q9XV49">
    <property type="interactions" value="1522"/>
</dbReference>
<dbReference type="eggNOG" id="ENOG502TIZX">
    <property type="taxonomic scope" value="Eukaryota"/>
</dbReference>
<dbReference type="OrthoDB" id="5879850at2759"/>
<dbReference type="UCSC" id="F29C12.6">
    <property type="organism name" value="c. elegans"/>
</dbReference>
<keyword evidence="2" id="KW-1185">Reference proteome</keyword>
<dbReference type="AGR" id="WB:WBGene00009248"/>